<dbReference type="Pfam" id="PF06312">
    <property type="entry name" value="Neurexophilin"/>
    <property type="match status" value="1"/>
</dbReference>
<evidence type="ECO:0000313" key="3">
    <source>
        <dbReference type="Proteomes" id="UP001652642"/>
    </source>
</evidence>
<feature type="domain" description="NXPE C-terminal" evidence="2">
    <location>
        <begin position="328"/>
        <end position="552"/>
    </location>
</feature>
<dbReference type="InterPro" id="IPR026845">
    <property type="entry name" value="NXPH/NXPE"/>
</dbReference>
<dbReference type="InterPro" id="IPR057106">
    <property type="entry name" value="NXPE4_C"/>
</dbReference>
<organism evidence="3 4">
    <name type="scientific">Pogona vitticeps</name>
    <name type="common">central bearded dragon</name>
    <dbReference type="NCBI Taxonomy" id="103695"/>
    <lineage>
        <taxon>Eukaryota</taxon>
        <taxon>Metazoa</taxon>
        <taxon>Chordata</taxon>
        <taxon>Craniata</taxon>
        <taxon>Vertebrata</taxon>
        <taxon>Euteleostomi</taxon>
        <taxon>Lepidosauria</taxon>
        <taxon>Squamata</taxon>
        <taxon>Bifurcata</taxon>
        <taxon>Unidentata</taxon>
        <taxon>Episquamata</taxon>
        <taxon>Toxicofera</taxon>
        <taxon>Iguania</taxon>
        <taxon>Acrodonta</taxon>
        <taxon>Agamidae</taxon>
        <taxon>Amphibolurinae</taxon>
        <taxon>Pogona</taxon>
    </lineage>
</organism>
<proteinExistence type="inferred from homology"/>
<evidence type="ECO:0000256" key="1">
    <source>
        <dbReference type="ARBA" id="ARBA00005431"/>
    </source>
</evidence>
<dbReference type="Proteomes" id="UP001652642">
    <property type="component" value="Chromosome 8"/>
</dbReference>
<protein>
    <submittedName>
        <fullName evidence="4">NXPE family member 2-like isoform X1</fullName>
    </submittedName>
</protein>
<dbReference type="SUPFAM" id="SSF81296">
    <property type="entry name" value="E set domains"/>
    <property type="match status" value="1"/>
</dbReference>
<accession>A0ABM5EQL4</accession>
<evidence type="ECO:0000313" key="4">
    <source>
        <dbReference type="RefSeq" id="XP_072835445.1"/>
    </source>
</evidence>
<comment type="similarity">
    <text evidence="1">Belongs to the NXPE family.</text>
</comment>
<dbReference type="InterPro" id="IPR014756">
    <property type="entry name" value="Ig_E-set"/>
</dbReference>
<dbReference type="PANTHER" id="PTHR16165:SF3">
    <property type="entry name" value="NXPE FAMILY MEMBER 1"/>
    <property type="match status" value="1"/>
</dbReference>
<sequence length="552" mass="63213">MRWPSGFVVLVLLTIIILSYTLQRVEIKFKIYGNFRNQLEAAWAATGNGVSSTIRPTKDGILYHLEMEWSKKEKEIENILQELDEMIPNITFRDIKTVTSAKNSQATIVNRQDTYCVGDHLAVRLDLYDHVGKRKEHGGDFLRARIYSQNLEAGASGLVQDHRNGTYLVDFTLFWEGNVSISLLLIHPSEAVSALWRARKKGYDKIAFTGKFLNGISTVNTECGFKLNRRQELCAYLDERDQEAFYCVKPKNVPCEAFVQLKTHNTPISYLTGMEQSLLRRPNLGVEIPWAFKDIHVVPCNGTKTAKETCRVGMASPVPSGYVLHNVWHPGFCSVTDFSTLAKIQTCLKKKMVYLMGDSTSFQWVTSLLKRVTTLRYFDTHPDAPAFNTRVAVDLERNTFIQWKKHGHPIVTLAFYSVKDLDYVAREIDRVAGDSDTAVILALGQHFRPFPIDIFVRRAVNIRNAVERLLLRSPDTKVIVKAENIREMRGDMERFGDFHGYMQKLAMQRIFRSLKVGMIDAWDMTVAYNTDNVHPPEDVVWNQIVMFLTYFC</sequence>
<dbReference type="Pfam" id="PF24536">
    <property type="entry name" value="NXPE4_C"/>
    <property type="match status" value="1"/>
</dbReference>
<dbReference type="PANTHER" id="PTHR16165">
    <property type="entry name" value="NXPE FAMILY MEMBER"/>
    <property type="match status" value="1"/>
</dbReference>
<keyword evidence="3" id="KW-1185">Reference proteome</keyword>
<reference evidence="4" key="1">
    <citation type="submission" date="2025-08" db="UniProtKB">
        <authorList>
            <consortium name="RefSeq"/>
        </authorList>
    </citation>
    <scope>IDENTIFICATION</scope>
</reference>
<evidence type="ECO:0000259" key="2">
    <source>
        <dbReference type="Pfam" id="PF24536"/>
    </source>
</evidence>
<name>A0ABM5EQL4_9SAUR</name>
<gene>
    <name evidence="4" type="primary">LOC110078874</name>
</gene>
<dbReference type="GeneID" id="110078874"/>
<dbReference type="RefSeq" id="XP_072835445.1">
    <property type="nucleotide sequence ID" value="XM_072979344.1"/>
</dbReference>